<gene>
    <name evidence="3" type="ORF">CAE01nite_13030</name>
</gene>
<keyword evidence="4" id="KW-1185">Reference proteome</keyword>
<dbReference type="Gene3D" id="1.50.10.10">
    <property type="match status" value="1"/>
</dbReference>
<evidence type="ECO:0000256" key="1">
    <source>
        <dbReference type="SAM" id="MobiDB-lite"/>
    </source>
</evidence>
<dbReference type="InterPro" id="IPR012341">
    <property type="entry name" value="6hp_glycosidase-like_sf"/>
</dbReference>
<dbReference type="CDD" id="cd02955">
    <property type="entry name" value="SSP411"/>
    <property type="match status" value="1"/>
</dbReference>
<evidence type="ECO:0000259" key="2">
    <source>
        <dbReference type="Pfam" id="PF03190"/>
    </source>
</evidence>
<reference evidence="3 4" key="1">
    <citation type="submission" date="2019-07" db="EMBL/GenBank/DDBJ databases">
        <title>Whole genome shotgun sequence of Cellulomonas aerilata NBRC 106308.</title>
        <authorList>
            <person name="Hosoyama A."/>
            <person name="Uohara A."/>
            <person name="Ohji S."/>
            <person name="Ichikawa N."/>
        </authorList>
    </citation>
    <scope>NUCLEOTIDE SEQUENCE [LARGE SCALE GENOMIC DNA]</scope>
    <source>
        <strain evidence="3 4">NBRC 106308</strain>
    </source>
</reference>
<dbReference type="GO" id="GO:0005975">
    <property type="term" value="P:carbohydrate metabolic process"/>
    <property type="evidence" value="ECO:0007669"/>
    <property type="project" value="InterPro"/>
</dbReference>
<dbReference type="PANTHER" id="PTHR42899:SF1">
    <property type="entry name" value="SPERMATOGENESIS-ASSOCIATED PROTEIN 20"/>
    <property type="match status" value="1"/>
</dbReference>
<comment type="caution">
    <text evidence="3">The sequence shown here is derived from an EMBL/GenBank/DDBJ whole genome shotgun (WGS) entry which is preliminary data.</text>
</comment>
<dbReference type="Proteomes" id="UP000321181">
    <property type="component" value="Unassembled WGS sequence"/>
</dbReference>
<dbReference type="Pfam" id="PF03190">
    <property type="entry name" value="Thioredox_DsbH"/>
    <property type="match status" value="1"/>
</dbReference>
<feature type="compositionally biased region" description="Basic and acidic residues" evidence="1">
    <location>
        <begin position="8"/>
        <end position="23"/>
    </location>
</feature>
<evidence type="ECO:0000313" key="4">
    <source>
        <dbReference type="Proteomes" id="UP000321181"/>
    </source>
</evidence>
<dbReference type="InterPro" id="IPR008928">
    <property type="entry name" value="6-hairpin_glycosidase_sf"/>
</dbReference>
<dbReference type="PIRSF" id="PIRSF006402">
    <property type="entry name" value="UCP006402_thioredoxin"/>
    <property type="match status" value="1"/>
</dbReference>
<sequence>MRRPPLGRAERPGSTRVAAPDRAEPGRIAVVAASRHSGWVSNRLAGSTSPYLHQHAENPVDWFEWGEEAFAEARRRDVPLLVSTGYAACHWCHVMAHESFEDEATAAFMNEHFVNVKVDREERPDVDAIYMDATQAMTGAGGWPMTVFATPDGDPFYCGTYFPPRPVQGMPSFPQVLAAMAGAWTTRRAEVDASAEHIRQALAERRPVAPAGAVAGPEAGGVEPSVLAATVEALAQGYDARRGGFGGAPKFPPSMVLEWLLRHHARTGDDDALAMARRTLEAMARGGMYDQLGGGFARYSVDASWTVPHFEKMLYDNALLLRVYAHWWRADGSALAHRVVTETAGWMLRELRTPQGGFASALDADSEGREGAFYVWTPAQLAQVLGADDGAWAASVWGVTAEGTFEHGSSVLQLLADPPDPERCSVVRERLAAAREDRPRPGLDDKVVSAWNGLAIAALAEAGALLDRPDWVTAATDAAHLLTSLHLRPGSDADPGSRLVRTSRGGVAGTSAGVLEDYADVAEGLLALWSVTGDPQWSTHAAALLRTVLDHFGDGAGGFFDTSDDETDSVLARIRRPQDPADGPTPSGQAAAAGALLTLGALTGSLEHREAAEGALRVPLQLATRYPRAAGWALAVAEAVVDGPREVAVVGPPDDDATRALLAAAWASPAPGLVIAHGTAGAGPDGDVPALLHDRPLVDGRPAAYVCRGFVCRRPTTDPGELTAQLAEGAGPAGGSPWVAGSSGAVVPPA</sequence>
<name>A0A512DAT7_9CELL</name>
<dbReference type="InterPro" id="IPR024705">
    <property type="entry name" value="Ssp411"/>
</dbReference>
<dbReference type="AlphaFoldDB" id="A0A512DAT7"/>
<dbReference type="SUPFAM" id="SSF48208">
    <property type="entry name" value="Six-hairpin glycosidases"/>
    <property type="match status" value="1"/>
</dbReference>
<dbReference type="PANTHER" id="PTHR42899">
    <property type="entry name" value="SPERMATOGENESIS-ASSOCIATED PROTEIN 20"/>
    <property type="match status" value="1"/>
</dbReference>
<feature type="region of interest" description="Disordered" evidence="1">
    <location>
        <begin position="729"/>
        <end position="750"/>
    </location>
</feature>
<organism evidence="3 4">
    <name type="scientific">Cellulomonas aerilata</name>
    <dbReference type="NCBI Taxonomy" id="515326"/>
    <lineage>
        <taxon>Bacteria</taxon>
        <taxon>Bacillati</taxon>
        <taxon>Actinomycetota</taxon>
        <taxon>Actinomycetes</taxon>
        <taxon>Micrococcales</taxon>
        <taxon>Cellulomonadaceae</taxon>
        <taxon>Cellulomonas</taxon>
    </lineage>
</organism>
<accession>A0A512DAT7</accession>
<proteinExistence type="predicted"/>
<dbReference type="InterPro" id="IPR036249">
    <property type="entry name" value="Thioredoxin-like_sf"/>
</dbReference>
<dbReference type="SUPFAM" id="SSF52833">
    <property type="entry name" value="Thioredoxin-like"/>
    <property type="match status" value="1"/>
</dbReference>
<protein>
    <submittedName>
        <fullName evidence="3">Thioredoxin domain-containing protein</fullName>
    </submittedName>
</protein>
<dbReference type="Gene3D" id="3.40.30.10">
    <property type="entry name" value="Glutaredoxin"/>
    <property type="match status" value="1"/>
</dbReference>
<dbReference type="EMBL" id="BJYY01000010">
    <property type="protein sequence ID" value="GEO33578.1"/>
    <property type="molecule type" value="Genomic_DNA"/>
</dbReference>
<dbReference type="InterPro" id="IPR004879">
    <property type="entry name" value="Ssp411-like_TRX"/>
</dbReference>
<feature type="domain" description="Spermatogenesis-associated protein 20-like TRX" evidence="2">
    <location>
        <begin position="42"/>
        <end position="202"/>
    </location>
</feature>
<evidence type="ECO:0000313" key="3">
    <source>
        <dbReference type="EMBL" id="GEO33578.1"/>
    </source>
</evidence>
<feature type="region of interest" description="Disordered" evidence="1">
    <location>
        <begin position="1"/>
        <end position="23"/>
    </location>
</feature>